<dbReference type="EMBL" id="HBUF01643298">
    <property type="protein sequence ID" value="CAG6785366.1"/>
    <property type="molecule type" value="Transcribed_RNA"/>
</dbReference>
<accession>A0A8D9FCJ9</accession>
<dbReference type="AlphaFoldDB" id="A0A8D9FCJ9"/>
<evidence type="ECO:0000256" key="1">
    <source>
        <dbReference type="SAM" id="MobiDB-lite"/>
    </source>
</evidence>
<name>A0A8D9FCJ9_9HEMI</name>
<organism evidence="2">
    <name type="scientific">Cacopsylla melanoneura</name>
    <dbReference type="NCBI Taxonomy" id="428564"/>
    <lineage>
        <taxon>Eukaryota</taxon>
        <taxon>Metazoa</taxon>
        <taxon>Ecdysozoa</taxon>
        <taxon>Arthropoda</taxon>
        <taxon>Hexapoda</taxon>
        <taxon>Insecta</taxon>
        <taxon>Pterygota</taxon>
        <taxon>Neoptera</taxon>
        <taxon>Paraneoptera</taxon>
        <taxon>Hemiptera</taxon>
        <taxon>Sternorrhyncha</taxon>
        <taxon>Psylloidea</taxon>
        <taxon>Psyllidae</taxon>
        <taxon>Psyllinae</taxon>
        <taxon>Cacopsylla</taxon>
    </lineage>
</organism>
<sequence>MPSTPPPPPPPTPPPPPPPLPPPPPPPPTPPPPPPPVFFFFFFFKGCFAPKLFSHSGHYLIHLCHVRNEKKTRSKFSVLAVIRSRNLRVNGLNYQSTEVCLKCFMDPVMERVYVLSHVILS</sequence>
<reference evidence="2" key="1">
    <citation type="submission" date="2021-05" db="EMBL/GenBank/DDBJ databases">
        <authorList>
            <person name="Alioto T."/>
            <person name="Alioto T."/>
            <person name="Gomez Garrido J."/>
        </authorList>
    </citation>
    <scope>NUCLEOTIDE SEQUENCE</scope>
</reference>
<proteinExistence type="predicted"/>
<protein>
    <submittedName>
        <fullName evidence="2">Uncharacterized protein</fullName>
    </submittedName>
</protein>
<feature type="region of interest" description="Disordered" evidence="1">
    <location>
        <begin position="1"/>
        <end position="29"/>
    </location>
</feature>
<evidence type="ECO:0000313" key="2">
    <source>
        <dbReference type="EMBL" id="CAG6785366.1"/>
    </source>
</evidence>